<evidence type="ECO:0000313" key="2">
    <source>
        <dbReference type="Proteomes" id="UP001054945"/>
    </source>
</evidence>
<evidence type="ECO:0000313" key="1">
    <source>
        <dbReference type="EMBL" id="GIX70948.1"/>
    </source>
</evidence>
<sequence length="110" mass="12204">MAANLVISEIGFVRFEICARSFREILWITELIKVCVCVEKAGVALSVRAIFPDIHFPEYPSSRSNEFALTKLIFINQLLQLHLNATLLMMEGGFEGKGLGVTGVMMGALR</sequence>
<protein>
    <submittedName>
        <fullName evidence="1">Uncharacterized protein</fullName>
    </submittedName>
</protein>
<reference evidence="1 2" key="1">
    <citation type="submission" date="2021-06" db="EMBL/GenBank/DDBJ databases">
        <title>Caerostris extrusa draft genome.</title>
        <authorList>
            <person name="Kono N."/>
            <person name="Arakawa K."/>
        </authorList>
    </citation>
    <scope>NUCLEOTIDE SEQUENCE [LARGE SCALE GENOMIC DNA]</scope>
</reference>
<organism evidence="1 2">
    <name type="scientific">Caerostris extrusa</name>
    <name type="common">Bark spider</name>
    <name type="synonym">Caerostris bankana</name>
    <dbReference type="NCBI Taxonomy" id="172846"/>
    <lineage>
        <taxon>Eukaryota</taxon>
        <taxon>Metazoa</taxon>
        <taxon>Ecdysozoa</taxon>
        <taxon>Arthropoda</taxon>
        <taxon>Chelicerata</taxon>
        <taxon>Arachnida</taxon>
        <taxon>Araneae</taxon>
        <taxon>Araneomorphae</taxon>
        <taxon>Entelegynae</taxon>
        <taxon>Araneoidea</taxon>
        <taxon>Araneidae</taxon>
        <taxon>Caerostris</taxon>
    </lineage>
</organism>
<dbReference type="AlphaFoldDB" id="A0AAV4MEU9"/>
<dbReference type="Proteomes" id="UP001054945">
    <property type="component" value="Unassembled WGS sequence"/>
</dbReference>
<dbReference type="EMBL" id="BPLR01002176">
    <property type="protein sequence ID" value="GIX70948.1"/>
    <property type="molecule type" value="Genomic_DNA"/>
</dbReference>
<comment type="caution">
    <text evidence="1">The sequence shown here is derived from an EMBL/GenBank/DDBJ whole genome shotgun (WGS) entry which is preliminary data.</text>
</comment>
<accession>A0AAV4MEU9</accession>
<keyword evidence="2" id="KW-1185">Reference proteome</keyword>
<name>A0AAV4MEU9_CAEEX</name>
<proteinExistence type="predicted"/>
<gene>
    <name evidence="1" type="ORF">CEXT_505771</name>
</gene>